<keyword evidence="6" id="KW-0833">Ubl conjugation pathway</keyword>
<evidence type="ECO:0000256" key="11">
    <source>
        <dbReference type="SAM" id="MobiDB-lite"/>
    </source>
</evidence>
<dbReference type="PANTHER" id="PTHR12866">
    <property type="entry name" value="UBIQUITIN-LIKE-CONJUGATING ENZYME ATG3"/>
    <property type="match status" value="1"/>
</dbReference>
<dbReference type="AlphaFoldDB" id="A0A4P9XEX8"/>
<dbReference type="GO" id="GO:0005829">
    <property type="term" value="C:cytosol"/>
    <property type="evidence" value="ECO:0007669"/>
    <property type="project" value="TreeGrafter"/>
</dbReference>
<sequence>MALNSVRSMLHPLREYLNPLLKASKFRETGVLTPEEFIAAGDFLVFKCPTWTWAAGQADKTRDYLPPDKQYLVTRNCSCARRARDLAAEAVDAGEQELEDEWVATHPGHQAQDLATMVEIADADADTGANADAHRSPSPSAGATAPVDPPVDDTVPDDIPDMDAIPDMDEFEDEADPSALPAMGTTPATAPDADAVHGAATAAAAASAGPSLAAGHDNDNILRTRTYDLSITYDKYYQTPRVWLAGYSESRQPLTSEQIFEDISQDHANKTVTIENHPHEHVTMASVHPCKHANVMKRILDRYAESGKADDLRVDQYLILFLKFMNSVLPTIEYDFTTSLEA</sequence>
<gene>
    <name evidence="12" type="ORF">CXG81DRAFT_29117</name>
</gene>
<dbReference type="Proteomes" id="UP000274922">
    <property type="component" value="Unassembled WGS sequence"/>
</dbReference>
<evidence type="ECO:0000256" key="7">
    <source>
        <dbReference type="ARBA" id="ARBA00022927"/>
    </source>
</evidence>
<dbReference type="GO" id="GO:0015031">
    <property type="term" value="P:protein transport"/>
    <property type="evidence" value="ECO:0007669"/>
    <property type="project" value="UniProtKB-KW"/>
</dbReference>
<evidence type="ECO:0000256" key="4">
    <source>
        <dbReference type="ARBA" id="ARBA00022448"/>
    </source>
</evidence>
<feature type="compositionally biased region" description="Acidic residues" evidence="11">
    <location>
        <begin position="150"/>
        <end position="176"/>
    </location>
</feature>
<keyword evidence="13" id="KW-1185">Reference proteome</keyword>
<dbReference type="OrthoDB" id="1584384at2759"/>
<dbReference type="STRING" id="1555241.A0A4P9XEX8"/>
<comment type="similarity">
    <text evidence="2">Belongs to the ATG3 family.</text>
</comment>
<dbReference type="GO" id="GO:0044804">
    <property type="term" value="P:nucleophagy"/>
    <property type="evidence" value="ECO:0007669"/>
    <property type="project" value="TreeGrafter"/>
</dbReference>
<organism evidence="12 13">
    <name type="scientific">Caulochytrium protostelioides</name>
    <dbReference type="NCBI Taxonomy" id="1555241"/>
    <lineage>
        <taxon>Eukaryota</taxon>
        <taxon>Fungi</taxon>
        <taxon>Fungi incertae sedis</taxon>
        <taxon>Chytridiomycota</taxon>
        <taxon>Chytridiomycota incertae sedis</taxon>
        <taxon>Chytridiomycetes</taxon>
        <taxon>Caulochytriales</taxon>
        <taxon>Caulochytriaceae</taxon>
        <taxon>Caulochytrium</taxon>
    </lineage>
</organism>
<keyword evidence="4" id="KW-0813">Transport</keyword>
<dbReference type="GO" id="GO:0000045">
    <property type="term" value="P:autophagosome assembly"/>
    <property type="evidence" value="ECO:0007669"/>
    <property type="project" value="TreeGrafter"/>
</dbReference>
<dbReference type="InterPro" id="IPR007135">
    <property type="entry name" value="Atg3/Atg10"/>
</dbReference>
<dbReference type="PANTHER" id="PTHR12866:SF2">
    <property type="entry name" value="UBIQUITIN-LIKE-CONJUGATING ENZYME ATG3"/>
    <property type="match status" value="1"/>
</dbReference>
<evidence type="ECO:0000313" key="13">
    <source>
        <dbReference type="Proteomes" id="UP000274922"/>
    </source>
</evidence>
<feature type="region of interest" description="Disordered" evidence="11">
    <location>
        <begin position="126"/>
        <end position="192"/>
    </location>
</feature>
<comment type="subcellular location">
    <subcellularLocation>
        <location evidence="1">Cytoplasm</location>
    </subcellularLocation>
</comment>
<dbReference type="GO" id="GO:0061723">
    <property type="term" value="P:glycophagy"/>
    <property type="evidence" value="ECO:0007669"/>
    <property type="project" value="TreeGrafter"/>
</dbReference>
<dbReference type="GO" id="GO:0000422">
    <property type="term" value="P:autophagy of mitochondrion"/>
    <property type="evidence" value="ECO:0007669"/>
    <property type="project" value="TreeGrafter"/>
</dbReference>
<dbReference type="Pfam" id="PF03987">
    <property type="entry name" value="Autophagy_act_C"/>
    <property type="match status" value="1"/>
</dbReference>
<proteinExistence type="inferred from homology"/>
<dbReference type="FunFam" id="3.30.1460.50:FF:000007">
    <property type="entry name" value="Autophagy-related protein 3"/>
    <property type="match status" value="1"/>
</dbReference>
<feature type="compositionally biased region" description="Low complexity" evidence="11">
    <location>
        <begin position="179"/>
        <end position="192"/>
    </location>
</feature>
<name>A0A4P9XEX8_9FUNG</name>
<dbReference type="EMBL" id="ML014114">
    <property type="protein sequence ID" value="RKP04092.1"/>
    <property type="molecule type" value="Genomic_DNA"/>
</dbReference>
<dbReference type="GO" id="GO:0000407">
    <property type="term" value="C:phagophore assembly site"/>
    <property type="evidence" value="ECO:0007669"/>
    <property type="project" value="TreeGrafter"/>
</dbReference>
<evidence type="ECO:0000256" key="9">
    <source>
        <dbReference type="ARBA" id="ARBA00032144"/>
    </source>
</evidence>
<keyword evidence="5" id="KW-0963">Cytoplasm</keyword>
<evidence type="ECO:0000256" key="8">
    <source>
        <dbReference type="ARBA" id="ARBA00023006"/>
    </source>
</evidence>
<dbReference type="GO" id="GO:0019776">
    <property type="term" value="F:Atg8-family ligase activity"/>
    <property type="evidence" value="ECO:0007669"/>
    <property type="project" value="TreeGrafter"/>
</dbReference>
<evidence type="ECO:0000256" key="3">
    <source>
        <dbReference type="ARBA" id="ARBA00018067"/>
    </source>
</evidence>
<dbReference type="Gene3D" id="3.30.1460.50">
    <property type="match status" value="1"/>
</dbReference>
<evidence type="ECO:0000256" key="2">
    <source>
        <dbReference type="ARBA" id="ARBA00007683"/>
    </source>
</evidence>
<evidence type="ECO:0000256" key="1">
    <source>
        <dbReference type="ARBA" id="ARBA00004496"/>
    </source>
</evidence>
<reference evidence="13" key="1">
    <citation type="journal article" date="2018" name="Nat. Microbiol.">
        <title>Leveraging single-cell genomics to expand the fungal tree of life.</title>
        <authorList>
            <person name="Ahrendt S.R."/>
            <person name="Quandt C.A."/>
            <person name="Ciobanu D."/>
            <person name="Clum A."/>
            <person name="Salamov A."/>
            <person name="Andreopoulos B."/>
            <person name="Cheng J.F."/>
            <person name="Woyke T."/>
            <person name="Pelin A."/>
            <person name="Henrissat B."/>
            <person name="Reynolds N.K."/>
            <person name="Benny G.L."/>
            <person name="Smith M.E."/>
            <person name="James T.Y."/>
            <person name="Grigoriev I.V."/>
        </authorList>
    </citation>
    <scope>NUCLEOTIDE SEQUENCE [LARGE SCALE GENOMIC DNA]</scope>
    <source>
        <strain evidence="13">ATCC 52028</strain>
    </source>
</reference>
<evidence type="ECO:0000313" key="12">
    <source>
        <dbReference type="EMBL" id="RKP04092.1"/>
    </source>
</evidence>
<evidence type="ECO:0000256" key="5">
    <source>
        <dbReference type="ARBA" id="ARBA00022490"/>
    </source>
</evidence>
<keyword evidence="7" id="KW-0653">Protein transport</keyword>
<evidence type="ECO:0000256" key="10">
    <source>
        <dbReference type="ARBA" id="ARBA00033139"/>
    </source>
</evidence>
<evidence type="ECO:0000256" key="6">
    <source>
        <dbReference type="ARBA" id="ARBA00022786"/>
    </source>
</evidence>
<keyword evidence="8" id="KW-0072">Autophagy</keyword>
<accession>A0A4P9XEX8</accession>
<protein>
    <recommendedName>
        <fullName evidence="3">Autophagy-related protein 3</fullName>
    </recommendedName>
    <alternativeName>
        <fullName evidence="9 10">Autophagy-related E2-like conjugation enzyme ATG3</fullName>
    </alternativeName>
</protein>